<gene>
    <name evidence="5" type="primary">cheB</name>
    <name evidence="10" type="ORF">DKG75_10195</name>
</gene>
<feature type="active site" evidence="5 6">
    <location>
        <position position="186"/>
    </location>
</feature>
<name>A0A317E7T7_9PROT</name>
<dbReference type="HAMAP" id="MF_00099">
    <property type="entry name" value="CheB_chemtxs"/>
    <property type="match status" value="1"/>
</dbReference>
<accession>A0A317E7T7</accession>
<dbReference type="PIRSF" id="PIRSF000876">
    <property type="entry name" value="RR_chemtxs_CheB"/>
    <property type="match status" value="1"/>
</dbReference>
<feature type="active site" evidence="5 6">
    <location>
        <position position="213"/>
    </location>
</feature>
<evidence type="ECO:0000313" key="11">
    <source>
        <dbReference type="Proteomes" id="UP000246077"/>
    </source>
</evidence>
<comment type="function">
    <text evidence="5">Involved in chemotaxis. Part of a chemotaxis signal transduction system that modulates chemotaxis in response to various stimuli. Catalyzes the demethylation of specific methylglutamate residues introduced into the chemoreceptors (methyl-accepting chemotaxis proteins or MCP) by CheR. Also mediates the irreversible deamidation of specific glutamine residues to glutamic acid.</text>
</comment>
<comment type="subcellular location">
    <subcellularLocation>
        <location evidence="5">Cytoplasm</location>
    </subcellularLocation>
</comment>
<dbReference type="GO" id="GO:0000156">
    <property type="term" value="F:phosphorelay response regulator activity"/>
    <property type="evidence" value="ECO:0007669"/>
    <property type="project" value="InterPro"/>
</dbReference>
<dbReference type="EC" id="3.1.1.61" evidence="5"/>
<dbReference type="InterPro" id="IPR000673">
    <property type="entry name" value="Sig_transdc_resp-reg_Me-estase"/>
</dbReference>
<dbReference type="Gene3D" id="3.40.50.180">
    <property type="entry name" value="Methylesterase CheB, C-terminal domain"/>
    <property type="match status" value="1"/>
</dbReference>
<dbReference type="Pfam" id="PF00072">
    <property type="entry name" value="Response_reg"/>
    <property type="match status" value="1"/>
</dbReference>
<evidence type="ECO:0000256" key="7">
    <source>
        <dbReference type="PROSITE-ProRule" id="PRU00169"/>
    </source>
</evidence>
<dbReference type="InterPro" id="IPR008248">
    <property type="entry name" value="CheB-like"/>
</dbReference>
<dbReference type="SMART" id="SM00448">
    <property type="entry name" value="REC"/>
    <property type="match status" value="1"/>
</dbReference>
<feature type="domain" description="CheB-type methylesterase" evidence="9">
    <location>
        <begin position="172"/>
        <end position="367"/>
    </location>
</feature>
<keyword evidence="11" id="KW-1185">Reference proteome</keyword>
<dbReference type="PROSITE" id="PS50110">
    <property type="entry name" value="RESPONSE_REGULATORY"/>
    <property type="match status" value="1"/>
</dbReference>
<dbReference type="SUPFAM" id="SSF52172">
    <property type="entry name" value="CheY-like"/>
    <property type="match status" value="1"/>
</dbReference>
<dbReference type="InterPro" id="IPR011006">
    <property type="entry name" value="CheY-like_superfamily"/>
</dbReference>
<evidence type="ECO:0000259" key="9">
    <source>
        <dbReference type="PROSITE" id="PS50122"/>
    </source>
</evidence>
<comment type="catalytic activity">
    <reaction evidence="5">
        <text>L-glutaminyl-[protein] + H2O = L-glutamyl-[protein] + NH4(+)</text>
        <dbReference type="Rhea" id="RHEA:16441"/>
        <dbReference type="Rhea" id="RHEA-COMP:10207"/>
        <dbReference type="Rhea" id="RHEA-COMP:10208"/>
        <dbReference type="ChEBI" id="CHEBI:15377"/>
        <dbReference type="ChEBI" id="CHEBI:28938"/>
        <dbReference type="ChEBI" id="CHEBI:29973"/>
        <dbReference type="ChEBI" id="CHEBI:30011"/>
        <dbReference type="EC" id="3.5.1.44"/>
    </reaction>
</comment>
<dbReference type="PROSITE" id="PS50122">
    <property type="entry name" value="CHEB"/>
    <property type="match status" value="1"/>
</dbReference>
<dbReference type="Pfam" id="PF01339">
    <property type="entry name" value="CheB_methylest"/>
    <property type="match status" value="1"/>
</dbReference>
<dbReference type="OrthoDB" id="9793421at2"/>
<protein>
    <recommendedName>
        <fullName evidence="5">Protein-glutamate methylesterase/protein-glutamine glutaminase</fullName>
        <ecNumber evidence="5">3.1.1.61</ecNumber>
        <ecNumber evidence="5">3.5.1.44</ecNumber>
    </recommendedName>
</protein>
<dbReference type="CDD" id="cd16432">
    <property type="entry name" value="CheB_Rec"/>
    <property type="match status" value="1"/>
</dbReference>
<dbReference type="GO" id="GO:0006935">
    <property type="term" value="P:chemotaxis"/>
    <property type="evidence" value="ECO:0007669"/>
    <property type="project" value="UniProtKB-UniRule"/>
</dbReference>
<evidence type="ECO:0000256" key="5">
    <source>
        <dbReference type="HAMAP-Rule" id="MF_00099"/>
    </source>
</evidence>
<evidence type="ECO:0000256" key="1">
    <source>
        <dbReference type="ARBA" id="ARBA00022490"/>
    </source>
</evidence>
<dbReference type="AlphaFoldDB" id="A0A317E7T7"/>
<evidence type="ECO:0000256" key="3">
    <source>
        <dbReference type="ARBA" id="ARBA00022801"/>
    </source>
</evidence>
<dbReference type="PANTHER" id="PTHR42872:SF3">
    <property type="entry name" value="PROTEIN-GLUTAMATE METHYLESTERASE_PROTEIN-GLUTAMINE GLUTAMINASE 1"/>
    <property type="match status" value="1"/>
</dbReference>
<keyword evidence="2 5" id="KW-0145">Chemotaxis</keyword>
<feature type="modified residue" description="4-aspartylphosphate" evidence="5 7">
    <location>
        <position position="50"/>
    </location>
</feature>
<dbReference type="InterPro" id="IPR035909">
    <property type="entry name" value="CheB_C"/>
</dbReference>
<dbReference type="GO" id="GO:0008984">
    <property type="term" value="F:protein-glutamate methylesterase activity"/>
    <property type="evidence" value="ECO:0007669"/>
    <property type="project" value="UniProtKB-UniRule"/>
</dbReference>
<dbReference type="GO" id="GO:0005737">
    <property type="term" value="C:cytoplasm"/>
    <property type="evidence" value="ECO:0007669"/>
    <property type="project" value="UniProtKB-SubCell"/>
</dbReference>
<sequence>MVVDDSAVIRGLVSRWLDAEPDLKVVSTAPNGAQALRLVAKAEPEVIILDVEMPEMDGITALPELLKLVRGVRVLMSSTLTQSGAEISMKALTLGAADYLTKPSSTREANAVEAFRQELVAKARALGEAARRRSSFLRSTPAAASSAPAAAAAAPLRKPSSLYGGAAVTTRPAGALRPQVLAIGSSTGGPQALSTLLGPIAARLDVPILITQHMPATFTAILAEHIAKATGVAAAEAKDGETIQSRRIYVAPGNHHMIVERQGTSRILRLTSDPPENFCRPAVDPMLRSVAGVYGGSTLVVILTGMGQDGLQGSRAVTEVGGTVLAQDEASSVVWGMPGAVATAGLCTSVLPLGELGTAIERLVKGPAMAGVR</sequence>
<dbReference type="EC" id="3.5.1.44" evidence="5"/>
<reference evidence="11" key="1">
    <citation type="submission" date="2018-05" db="EMBL/GenBank/DDBJ databases">
        <title>Zavarzinia sp. HR-AS.</title>
        <authorList>
            <person name="Lee Y."/>
            <person name="Jeon C.O."/>
        </authorList>
    </citation>
    <scope>NUCLEOTIDE SEQUENCE [LARGE SCALE GENOMIC DNA]</scope>
    <source>
        <strain evidence="11">DSM 1231</strain>
    </source>
</reference>
<dbReference type="Proteomes" id="UP000246077">
    <property type="component" value="Unassembled WGS sequence"/>
</dbReference>
<keyword evidence="3 5" id="KW-0378">Hydrolase</keyword>
<dbReference type="Gene3D" id="3.40.50.2300">
    <property type="match status" value="1"/>
</dbReference>
<proteinExistence type="inferred from homology"/>
<evidence type="ECO:0000313" key="10">
    <source>
        <dbReference type="EMBL" id="PWR22316.1"/>
    </source>
</evidence>
<dbReference type="PANTHER" id="PTHR42872">
    <property type="entry name" value="PROTEIN-GLUTAMATE METHYLESTERASE/PROTEIN-GLUTAMINE GLUTAMINASE"/>
    <property type="match status" value="1"/>
</dbReference>
<dbReference type="InterPro" id="IPR001789">
    <property type="entry name" value="Sig_transdc_resp-reg_receiver"/>
</dbReference>
<dbReference type="GO" id="GO:0050568">
    <property type="term" value="F:protein-glutamine glutaminase activity"/>
    <property type="evidence" value="ECO:0007669"/>
    <property type="project" value="UniProtKB-UniRule"/>
</dbReference>
<organism evidence="10 11">
    <name type="scientific">Zavarzinia compransoris</name>
    <dbReference type="NCBI Taxonomy" id="1264899"/>
    <lineage>
        <taxon>Bacteria</taxon>
        <taxon>Pseudomonadati</taxon>
        <taxon>Pseudomonadota</taxon>
        <taxon>Alphaproteobacteria</taxon>
        <taxon>Rhodospirillales</taxon>
        <taxon>Zavarziniaceae</taxon>
        <taxon>Zavarzinia</taxon>
    </lineage>
</organism>
<evidence type="ECO:0000256" key="2">
    <source>
        <dbReference type="ARBA" id="ARBA00022500"/>
    </source>
</evidence>
<comment type="catalytic activity">
    <reaction evidence="4 5">
        <text>[protein]-L-glutamate 5-O-methyl ester + H2O = L-glutamyl-[protein] + methanol + H(+)</text>
        <dbReference type="Rhea" id="RHEA:23236"/>
        <dbReference type="Rhea" id="RHEA-COMP:10208"/>
        <dbReference type="Rhea" id="RHEA-COMP:10311"/>
        <dbReference type="ChEBI" id="CHEBI:15377"/>
        <dbReference type="ChEBI" id="CHEBI:15378"/>
        <dbReference type="ChEBI" id="CHEBI:17790"/>
        <dbReference type="ChEBI" id="CHEBI:29973"/>
        <dbReference type="ChEBI" id="CHEBI:82795"/>
        <dbReference type="EC" id="3.1.1.61"/>
    </reaction>
</comment>
<evidence type="ECO:0000256" key="6">
    <source>
        <dbReference type="PROSITE-ProRule" id="PRU00050"/>
    </source>
</evidence>
<dbReference type="EMBL" id="QGLF01000002">
    <property type="protein sequence ID" value="PWR22316.1"/>
    <property type="molecule type" value="Genomic_DNA"/>
</dbReference>
<feature type="domain" description="Response regulatory" evidence="8">
    <location>
        <begin position="1"/>
        <end position="117"/>
    </location>
</feature>
<keyword evidence="5 7" id="KW-0597">Phosphoprotein</keyword>
<comment type="domain">
    <text evidence="5">Contains a C-terminal catalytic domain, and an N-terminal region which modulates catalytic activity.</text>
</comment>
<comment type="similarity">
    <text evidence="5">Belongs to the CheB family.</text>
</comment>
<dbReference type="CDD" id="cd17541">
    <property type="entry name" value="REC_CheB-like"/>
    <property type="match status" value="1"/>
</dbReference>
<comment type="PTM">
    <text evidence="5">Phosphorylated by CheA. Phosphorylation of the N-terminal regulatory domain activates the methylesterase activity.</text>
</comment>
<feature type="active site" evidence="5 6">
    <location>
        <position position="309"/>
    </location>
</feature>
<dbReference type="NCBIfam" id="NF001965">
    <property type="entry name" value="PRK00742.1"/>
    <property type="match status" value="1"/>
</dbReference>
<evidence type="ECO:0000259" key="8">
    <source>
        <dbReference type="PROSITE" id="PS50110"/>
    </source>
</evidence>
<dbReference type="SUPFAM" id="SSF52738">
    <property type="entry name" value="Methylesterase CheB, C-terminal domain"/>
    <property type="match status" value="1"/>
</dbReference>
<comment type="caution">
    <text evidence="10">The sequence shown here is derived from an EMBL/GenBank/DDBJ whole genome shotgun (WGS) entry which is preliminary data.</text>
</comment>
<keyword evidence="1 5" id="KW-0963">Cytoplasm</keyword>
<evidence type="ECO:0000256" key="4">
    <source>
        <dbReference type="ARBA" id="ARBA00048267"/>
    </source>
</evidence>